<dbReference type="InterPro" id="IPR009548">
    <property type="entry name" value="Prkrip1"/>
</dbReference>
<dbReference type="GO" id="GO:0004860">
    <property type="term" value="F:protein kinase inhibitor activity"/>
    <property type="evidence" value="ECO:0007669"/>
    <property type="project" value="TreeGrafter"/>
</dbReference>
<reference evidence="1 2" key="1">
    <citation type="submission" date="2016-10" db="EMBL/GenBank/DDBJ databases">
        <authorList>
            <person name="Cai Z."/>
        </authorList>
    </citation>
    <scope>NUCLEOTIDE SEQUENCE [LARGE SCALE GENOMIC DNA]</scope>
</reference>
<name>A0A383WHN5_TETOB</name>
<dbReference type="Proteomes" id="UP000256970">
    <property type="component" value="Unassembled WGS sequence"/>
</dbReference>
<protein>
    <submittedName>
        <fullName evidence="1">Uncharacterized protein</fullName>
    </submittedName>
</protein>
<dbReference type="GO" id="GO:0003725">
    <property type="term" value="F:double-stranded RNA binding"/>
    <property type="evidence" value="ECO:0007669"/>
    <property type="project" value="InterPro"/>
</dbReference>
<proteinExistence type="predicted"/>
<gene>
    <name evidence="1" type="ORF">BQ4739_LOCUS17358</name>
</gene>
<evidence type="ECO:0000313" key="2">
    <source>
        <dbReference type="Proteomes" id="UP000256970"/>
    </source>
</evidence>
<dbReference type="PANTHER" id="PTHR13507">
    <property type="entry name" value="PRKR-INTERACTING PROTEIN 1"/>
    <property type="match status" value="1"/>
</dbReference>
<evidence type="ECO:0000313" key="1">
    <source>
        <dbReference type="EMBL" id="SZX76997.1"/>
    </source>
</evidence>
<dbReference type="STRING" id="3088.A0A383WHN5"/>
<keyword evidence="2" id="KW-1185">Reference proteome</keyword>
<dbReference type="GO" id="GO:0005730">
    <property type="term" value="C:nucleolus"/>
    <property type="evidence" value="ECO:0007669"/>
    <property type="project" value="TreeGrafter"/>
</dbReference>
<dbReference type="Pfam" id="PF06658">
    <property type="entry name" value="DUF1168"/>
    <property type="match status" value="1"/>
</dbReference>
<sequence>MGDIIPVSNNALIAQDPEQAAAARAERIKEAQELEVKLAAINEADTRIFNVSGSCAGAGSGDFHYYRLIRRAEQDRLRKMDAEHKAQQERQQFEAKRQQVQTELEAKAAKKRAKRQKKKAKKKQKGAAGAAGTAGSDSEGSGEDSDAGKAAAAAVPEQQDLD</sequence>
<dbReference type="GO" id="GO:0019901">
    <property type="term" value="F:protein kinase binding"/>
    <property type="evidence" value="ECO:0007669"/>
    <property type="project" value="TreeGrafter"/>
</dbReference>
<dbReference type="PANTHER" id="PTHR13507:SF0">
    <property type="entry name" value="PRKR-INTERACTING PROTEIN 1"/>
    <property type="match status" value="1"/>
</dbReference>
<dbReference type="AlphaFoldDB" id="A0A383WHN5"/>
<organism evidence="1 2">
    <name type="scientific">Tetradesmus obliquus</name>
    <name type="common">Green alga</name>
    <name type="synonym">Acutodesmus obliquus</name>
    <dbReference type="NCBI Taxonomy" id="3088"/>
    <lineage>
        <taxon>Eukaryota</taxon>
        <taxon>Viridiplantae</taxon>
        <taxon>Chlorophyta</taxon>
        <taxon>core chlorophytes</taxon>
        <taxon>Chlorophyceae</taxon>
        <taxon>CS clade</taxon>
        <taxon>Sphaeropleales</taxon>
        <taxon>Scenedesmaceae</taxon>
        <taxon>Tetradesmus</taxon>
    </lineage>
</organism>
<dbReference type="EMBL" id="FNXT01001271">
    <property type="protein sequence ID" value="SZX76997.1"/>
    <property type="molecule type" value="Genomic_DNA"/>
</dbReference>
<accession>A0A383WHN5</accession>